<dbReference type="GO" id="GO:0003700">
    <property type="term" value="F:DNA-binding transcription factor activity"/>
    <property type="evidence" value="ECO:0007669"/>
    <property type="project" value="InterPro"/>
</dbReference>
<keyword evidence="9" id="KW-1185">Reference proteome</keyword>
<evidence type="ECO:0000256" key="6">
    <source>
        <dbReference type="SAM" id="MobiDB-lite"/>
    </source>
</evidence>
<evidence type="ECO:0000256" key="2">
    <source>
        <dbReference type="ARBA" id="ARBA00023015"/>
    </source>
</evidence>
<name>A0A2U1ML90_ARTAN</name>
<dbReference type="SMART" id="SM00353">
    <property type="entry name" value="HLH"/>
    <property type="match status" value="1"/>
</dbReference>
<accession>A0A2U1ML90</accession>
<dbReference type="InterPro" id="IPR044283">
    <property type="entry name" value="FAMA/SPEECHLESS/MUTE-like"/>
</dbReference>
<proteinExistence type="predicted"/>
<keyword evidence="4" id="KW-0804">Transcription</keyword>
<protein>
    <recommendedName>
        <fullName evidence="7">BHLH domain-containing protein</fullName>
    </recommendedName>
</protein>
<organism evidence="8 9">
    <name type="scientific">Artemisia annua</name>
    <name type="common">Sweet wormwood</name>
    <dbReference type="NCBI Taxonomy" id="35608"/>
    <lineage>
        <taxon>Eukaryota</taxon>
        <taxon>Viridiplantae</taxon>
        <taxon>Streptophyta</taxon>
        <taxon>Embryophyta</taxon>
        <taxon>Tracheophyta</taxon>
        <taxon>Spermatophyta</taxon>
        <taxon>Magnoliopsida</taxon>
        <taxon>eudicotyledons</taxon>
        <taxon>Gunneridae</taxon>
        <taxon>Pentapetalae</taxon>
        <taxon>asterids</taxon>
        <taxon>campanulids</taxon>
        <taxon>Asterales</taxon>
        <taxon>Asteraceae</taxon>
        <taxon>Asteroideae</taxon>
        <taxon>Anthemideae</taxon>
        <taxon>Artemisiinae</taxon>
        <taxon>Artemisia</taxon>
    </lineage>
</organism>
<dbReference type="InterPro" id="IPR011598">
    <property type="entry name" value="bHLH_dom"/>
</dbReference>
<dbReference type="OrthoDB" id="675169at2759"/>
<dbReference type="GO" id="GO:0003677">
    <property type="term" value="F:DNA binding"/>
    <property type="evidence" value="ECO:0007669"/>
    <property type="project" value="UniProtKB-KW"/>
</dbReference>
<dbReference type="PANTHER" id="PTHR46684:SF1">
    <property type="entry name" value="TRANSCRIPTION FACTOR MUTE"/>
    <property type="match status" value="1"/>
</dbReference>
<evidence type="ECO:0000256" key="1">
    <source>
        <dbReference type="ARBA" id="ARBA00004123"/>
    </source>
</evidence>
<keyword evidence="3" id="KW-0238">DNA-binding</keyword>
<dbReference type="Pfam" id="PF00010">
    <property type="entry name" value="HLH"/>
    <property type="match status" value="1"/>
</dbReference>
<evidence type="ECO:0000313" key="8">
    <source>
        <dbReference type="EMBL" id="PWA61984.1"/>
    </source>
</evidence>
<dbReference type="STRING" id="35608.A0A2U1ML90"/>
<dbReference type="GO" id="GO:0045893">
    <property type="term" value="P:positive regulation of DNA-templated transcription"/>
    <property type="evidence" value="ECO:0007669"/>
    <property type="project" value="TreeGrafter"/>
</dbReference>
<keyword evidence="5" id="KW-0539">Nucleus</keyword>
<dbReference type="GO" id="GO:0046983">
    <property type="term" value="F:protein dimerization activity"/>
    <property type="evidence" value="ECO:0007669"/>
    <property type="project" value="InterPro"/>
</dbReference>
<dbReference type="Gene3D" id="4.10.280.10">
    <property type="entry name" value="Helix-loop-helix DNA-binding domain"/>
    <property type="match status" value="1"/>
</dbReference>
<dbReference type="AlphaFoldDB" id="A0A2U1ML90"/>
<evidence type="ECO:0000256" key="4">
    <source>
        <dbReference type="ARBA" id="ARBA00023163"/>
    </source>
</evidence>
<dbReference type="SUPFAM" id="SSF47459">
    <property type="entry name" value="HLH, helix-loop-helix DNA-binding domain"/>
    <property type="match status" value="1"/>
</dbReference>
<evidence type="ECO:0000259" key="7">
    <source>
        <dbReference type="PROSITE" id="PS50888"/>
    </source>
</evidence>
<evidence type="ECO:0000256" key="3">
    <source>
        <dbReference type="ARBA" id="ARBA00023125"/>
    </source>
</evidence>
<evidence type="ECO:0000313" key="9">
    <source>
        <dbReference type="Proteomes" id="UP000245207"/>
    </source>
</evidence>
<comment type="subcellular location">
    <subcellularLocation>
        <location evidence="1">Nucleus</location>
    </subcellularLocation>
</comment>
<reference evidence="8 9" key="1">
    <citation type="journal article" date="2018" name="Mol. Plant">
        <title>The genome of Artemisia annua provides insight into the evolution of Asteraceae family and artemisinin biosynthesis.</title>
        <authorList>
            <person name="Shen Q."/>
            <person name="Zhang L."/>
            <person name="Liao Z."/>
            <person name="Wang S."/>
            <person name="Yan T."/>
            <person name="Shi P."/>
            <person name="Liu M."/>
            <person name="Fu X."/>
            <person name="Pan Q."/>
            <person name="Wang Y."/>
            <person name="Lv Z."/>
            <person name="Lu X."/>
            <person name="Zhang F."/>
            <person name="Jiang W."/>
            <person name="Ma Y."/>
            <person name="Chen M."/>
            <person name="Hao X."/>
            <person name="Li L."/>
            <person name="Tang Y."/>
            <person name="Lv G."/>
            <person name="Zhou Y."/>
            <person name="Sun X."/>
            <person name="Brodelius P.E."/>
            <person name="Rose J.K.C."/>
            <person name="Tang K."/>
        </authorList>
    </citation>
    <scope>NUCLEOTIDE SEQUENCE [LARGE SCALE GENOMIC DNA]</scope>
    <source>
        <strain evidence="9">cv. Huhao1</strain>
        <tissue evidence="8">Leaf</tissue>
    </source>
</reference>
<dbReference type="PANTHER" id="PTHR46684">
    <property type="entry name" value="TRANSCRIPTION FACTOR FAMA"/>
    <property type="match status" value="1"/>
</dbReference>
<comment type="caution">
    <text evidence="8">The sequence shown here is derived from an EMBL/GenBank/DDBJ whole genome shotgun (WGS) entry which is preliminary data.</text>
</comment>
<dbReference type="PROSITE" id="PS50888">
    <property type="entry name" value="BHLH"/>
    <property type="match status" value="1"/>
</dbReference>
<dbReference type="Proteomes" id="UP000245207">
    <property type="component" value="Unassembled WGS sequence"/>
</dbReference>
<feature type="region of interest" description="Disordered" evidence="6">
    <location>
        <begin position="120"/>
        <end position="145"/>
    </location>
</feature>
<gene>
    <name evidence="8" type="ORF">CTI12_AA368200</name>
</gene>
<sequence length="248" mass="27576">MSHIAVERNRRRQMNEHLKVLRSMTPCFYIKRVGFYHGIVCPSLSQLALAYKSVFLKPETASPRVRQDPSNSQVLASYGSETNTIAIIRRSTGDQASIIGGVIEFIKEMQLVLQSLESKKRRRSISPSPGPSPKPLLQPETPQSERSIISHENIKELGASCNSPVADVEAKISGSNVILRTVSRRIPGQVVKIVSLLEKLSLEILHLNISSMEDTVLYSFVIKIGLECQLSVEELAVEVQKSFSLNHT</sequence>
<evidence type="ECO:0000256" key="5">
    <source>
        <dbReference type="ARBA" id="ARBA00023242"/>
    </source>
</evidence>
<feature type="domain" description="BHLH" evidence="7">
    <location>
        <begin position="1"/>
        <end position="109"/>
    </location>
</feature>
<dbReference type="InterPro" id="IPR036638">
    <property type="entry name" value="HLH_DNA-bd_sf"/>
</dbReference>
<dbReference type="GO" id="GO:0005634">
    <property type="term" value="C:nucleus"/>
    <property type="evidence" value="ECO:0007669"/>
    <property type="project" value="UniProtKB-SubCell"/>
</dbReference>
<keyword evidence="2" id="KW-0805">Transcription regulation</keyword>
<dbReference type="EMBL" id="PKPP01004972">
    <property type="protein sequence ID" value="PWA61984.1"/>
    <property type="molecule type" value="Genomic_DNA"/>
</dbReference>
<dbReference type="GO" id="GO:0010052">
    <property type="term" value="P:guard cell differentiation"/>
    <property type="evidence" value="ECO:0007669"/>
    <property type="project" value="InterPro"/>
</dbReference>